<dbReference type="Proteomes" id="UP000494120">
    <property type="component" value="Unassembled WGS sequence"/>
</dbReference>
<proteinExistence type="predicted"/>
<accession>A0ABY6XTE4</accession>
<gene>
    <name evidence="1" type="ORF">BLA17378_03764</name>
</gene>
<dbReference type="EMBL" id="CABVQG010000013">
    <property type="protein sequence ID" value="VWC78727.1"/>
    <property type="molecule type" value="Genomic_DNA"/>
</dbReference>
<keyword evidence="2" id="KW-1185">Reference proteome</keyword>
<name>A0ABY6XTE4_9BURK</name>
<sequence>MGASQHPKGGPLARLAGLWANEPVFLEWMRSIGQPATAPADAAEFIRSRCGVESRAFLDHDASAKSRFDQYIRGPYSKHRAAAASR</sequence>
<organism evidence="1 2">
    <name type="scientific">Burkholderia aenigmatica</name>
    <dbReference type="NCBI Taxonomy" id="2015348"/>
    <lineage>
        <taxon>Bacteria</taxon>
        <taxon>Pseudomonadati</taxon>
        <taxon>Pseudomonadota</taxon>
        <taxon>Betaproteobacteria</taxon>
        <taxon>Burkholderiales</taxon>
        <taxon>Burkholderiaceae</taxon>
        <taxon>Burkholderia</taxon>
        <taxon>Burkholderia cepacia complex</taxon>
    </lineage>
</organism>
<evidence type="ECO:0000313" key="2">
    <source>
        <dbReference type="Proteomes" id="UP000494120"/>
    </source>
</evidence>
<protein>
    <submittedName>
        <fullName evidence="1">Uncharacterized protein</fullName>
    </submittedName>
</protein>
<comment type="caution">
    <text evidence="1">The sequence shown here is derived from an EMBL/GenBank/DDBJ whole genome shotgun (WGS) entry which is preliminary data.</text>
</comment>
<evidence type="ECO:0000313" key="1">
    <source>
        <dbReference type="EMBL" id="VWC78727.1"/>
    </source>
</evidence>
<reference evidence="1 2" key="1">
    <citation type="submission" date="2019-09" db="EMBL/GenBank/DDBJ databases">
        <authorList>
            <person name="Depoorter E."/>
        </authorList>
    </citation>
    <scope>NUCLEOTIDE SEQUENCE [LARGE SCALE GENOMIC DNA]</scope>
    <source>
        <strain evidence="1 2">R-17378</strain>
    </source>
</reference>